<evidence type="ECO:0000256" key="1">
    <source>
        <dbReference type="SAM" id="MobiDB-lite"/>
    </source>
</evidence>
<dbReference type="SUPFAM" id="SSF52540">
    <property type="entry name" value="P-loop containing nucleoside triphosphate hydrolases"/>
    <property type="match status" value="1"/>
</dbReference>
<evidence type="ECO:0000313" key="3">
    <source>
        <dbReference type="Proteomes" id="UP001498476"/>
    </source>
</evidence>
<dbReference type="Gene3D" id="3.40.50.300">
    <property type="entry name" value="P-loop containing nucleotide triphosphate hydrolases"/>
    <property type="match status" value="1"/>
</dbReference>
<keyword evidence="3" id="KW-1185">Reference proteome</keyword>
<name>A0ABR1GMF7_9HYPO</name>
<dbReference type="Proteomes" id="UP001498476">
    <property type="component" value="Unassembled WGS sequence"/>
</dbReference>
<feature type="region of interest" description="Disordered" evidence="1">
    <location>
        <begin position="1"/>
        <end position="23"/>
    </location>
</feature>
<evidence type="ECO:0000313" key="2">
    <source>
        <dbReference type="EMBL" id="KAK7402920.1"/>
    </source>
</evidence>
<accession>A0ABR1GMF7</accession>
<dbReference type="InterPro" id="IPR027417">
    <property type="entry name" value="P-loop_NTPase"/>
</dbReference>
<reference evidence="2 3" key="1">
    <citation type="journal article" date="2025" name="Microbiol. Resour. Announc.">
        <title>Draft genome sequences for Neonectria magnoliae and Neonectria punicea, canker pathogens of Liriodendron tulipifera and Acer saccharum in West Virginia.</title>
        <authorList>
            <person name="Petronek H.M."/>
            <person name="Kasson M.T."/>
            <person name="Metheny A.M."/>
            <person name="Stauder C.M."/>
            <person name="Lovett B."/>
            <person name="Lynch S.C."/>
            <person name="Garnas J.R."/>
            <person name="Kasson L.R."/>
            <person name="Stajich J.E."/>
        </authorList>
    </citation>
    <scope>NUCLEOTIDE SEQUENCE [LARGE SCALE GENOMIC DNA]</scope>
    <source>
        <strain evidence="2 3">NRRL 64653</strain>
    </source>
</reference>
<evidence type="ECO:0008006" key="4">
    <source>
        <dbReference type="Google" id="ProtNLM"/>
    </source>
</evidence>
<organism evidence="2 3">
    <name type="scientific">Neonectria punicea</name>
    <dbReference type="NCBI Taxonomy" id="979145"/>
    <lineage>
        <taxon>Eukaryota</taxon>
        <taxon>Fungi</taxon>
        <taxon>Dikarya</taxon>
        <taxon>Ascomycota</taxon>
        <taxon>Pezizomycotina</taxon>
        <taxon>Sordariomycetes</taxon>
        <taxon>Hypocreomycetidae</taxon>
        <taxon>Hypocreales</taxon>
        <taxon>Nectriaceae</taxon>
        <taxon>Neonectria</taxon>
    </lineage>
</organism>
<dbReference type="EMBL" id="JAZAVJ010000273">
    <property type="protein sequence ID" value="KAK7402920.1"/>
    <property type="molecule type" value="Genomic_DNA"/>
</dbReference>
<comment type="caution">
    <text evidence="2">The sequence shown here is derived from an EMBL/GenBank/DDBJ whole genome shotgun (WGS) entry which is preliminary data.</text>
</comment>
<protein>
    <recommendedName>
        <fullName evidence="4">NB-ARC domain-containing protein</fullName>
    </recommendedName>
</protein>
<sequence>MENISVQSEDDAGPNREPCFDIPVGQNPHFVNRPDLMRWIKEQYAGLNTRIALVGMGGFGKSQVAIKFAHQIHLESPGTSVFWVHASSALKF</sequence>
<gene>
    <name evidence="2" type="ORF">QQX98_011318</name>
</gene>
<proteinExistence type="predicted"/>